<sequence length="274" mass="30095">MDIRSPSVPVPVPVPDRPDSLGVGVSDRPSSEGCVIVTLALGTVFDFLPLITSSTPRCRRPGFDASERDVFDFVGRFVVDGRPSVSLPRAPIVLSDSSELLNRRRWPTMVEAPSSVSSPLGPSIGPMPPPPVRIMPYALASVMELRREARAAAAARGFWKTPFSIRRVMLPPVNCCTSATVRLLVGMRLCWYSCSEKSIQSFCFNRSMSKMLDLLRMVQLDVVLQILVQILTTEEIGMSCRRQNRISEQTGGRAGGTARAGTVLCVERSLIFQR</sequence>
<evidence type="ECO:0000313" key="3">
    <source>
        <dbReference type="Proteomes" id="UP000075886"/>
    </source>
</evidence>
<reference evidence="2" key="2">
    <citation type="submission" date="2020-05" db="UniProtKB">
        <authorList>
            <consortium name="EnsemblMetazoa"/>
        </authorList>
    </citation>
    <scope>IDENTIFICATION</scope>
    <source>
        <strain evidence="2">FAR1</strain>
    </source>
</reference>
<dbReference type="AlphaFoldDB" id="A0A182Q0L3"/>
<dbReference type="Proteomes" id="UP000075886">
    <property type="component" value="Unassembled WGS sequence"/>
</dbReference>
<name>A0A182Q0L3_9DIPT</name>
<accession>A0A182Q0L3</accession>
<evidence type="ECO:0000313" key="2">
    <source>
        <dbReference type="EnsemblMetazoa" id="AFAF000678-PA"/>
    </source>
</evidence>
<evidence type="ECO:0000256" key="1">
    <source>
        <dbReference type="SAM" id="MobiDB-lite"/>
    </source>
</evidence>
<dbReference type="EnsemblMetazoa" id="AFAF000678-RA">
    <property type="protein sequence ID" value="AFAF000678-PA"/>
    <property type="gene ID" value="AFAF000678"/>
</dbReference>
<dbReference type="VEuPathDB" id="VectorBase:AFAF000678"/>
<dbReference type="EMBL" id="AXCN02001076">
    <property type="status" value="NOT_ANNOTATED_CDS"/>
    <property type="molecule type" value="Genomic_DNA"/>
</dbReference>
<reference evidence="3" key="1">
    <citation type="submission" date="2014-01" db="EMBL/GenBank/DDBJ databases">
        <title>The Genome Sequence of Anopheles farauti FAR1 (V2).</title>
        <authorList>
            <consortium name="The Broad Institute Genomics Platform"/>
            <person name="Neafsey D.E."/>
            <person name="Besansky N."/>
            <person name="Howell P."/>
            <person name="Walton C."/>
            <person name="Young S.K."/>
            <person name="Zeng Q."/>
            <person name="Gargeya S."/>
            <person name="Fitzgerald M."/>
            <person name="Haas B."/>
            <person name="Abouelleil A."/>
            <person name="Allen A.W."/>
            <person name="Alvarado L."/>
            <person name="Arachchi H.M."/>
            <person name="Berlin A.M."/>
            <person name="Chapman S.B."/>
            <person name="Gainer-Dewar J."/>
            <person name="Goldberg J."/>
            <person name="Griggs A."/>
            <person name="Gujja S."/>
            <person name="Hansen M."/>
            <person name="Howarth C."/>
            <person name="Imamovic A."/>
            <person name="Ireland A."/>
            <person name="Larimer J."/>
            <person name="McCowan C."/>
            <person name="Murphy C."/>
            <person name="Pearson M."/>
            <person name="Poon T.W."/>
            <person name="Priest M."/>
            <person name="Roberts A."/>
            <person name="Saif S."/>
            <person name="Shea T."/>
            <person name="Sisk P."/>
            <person name="Sykes S."/>
            <person name="Wortman J."/>
            <person name="Nusbaum C."/>
            <person name="Birren B."/>
        </authorList>
    </citation>
    <scope>NUCLEOTIDE SEQUENCE [LARGE SCALE GENOMIC DNA]</scope>
    <source>
        <strain evidence="3">FAR1</strain>
    </source>
</reference>
<proteinExistence type="predicted"/>
<protein>
    <submittedName>
        <fullName evidence="2">Uncharacterized protein</fullName>
    </submittedName>
</protein>
<keyword evidence="3" id="KW-1185">Reference proteome</keyword>
<feature type="region of interest" description="Disordered" evidence="1">
    <location>
        <begin position="1"/>
        <end position="26"/>
    </location>
</feature>
<organism evidence="2 3">
    <name type="scientific">Anopheles farauti</name>
    <dbReference type="NCBI Taxonomy" id="69004"/>
    <lineage>
        <taxon>Eukaryota</taxon>
        <taxon>Metazoa</taxon>
        <taxon>Ecdysozoa</taxon>
        <taxon>Arthropoda</taxon>
        <taxon>Hexapoda</taxon>
        <taxon>Insecta</taxon>
        <taxon>Pterygota</taxon>
        <taxon>Neoptera</taxon>
        <taxon>Endopterygota</taxon>
        <taxon>Diptera</taxon>
        <taxon>Nematocera</taxon>
        <taxon>Culicoidea</taxon>
        <taxon>Culicidae</taxon>
        <taxon>Anophelinae</taxon>
        <taxon>Anopheles</taxon>
    </lineage>
</organism>